<reference evidence="8 9" key="1">
    <citation type="journal article" date="2008" name="Nature">
        <title>The Phaeodactylum genome reveals the evolutionary history of diatom genomes.</title>
        <authorList>
            <person name="Bowler C."/>
            <person name="Allen A.E."/>
            <person name="Badger J.H."/>
            <person name="Grimwood J."/>
            <person name="Jabbari K."/>
            <person name="Kuo A."/>
            <person name="Maheswari U."/>
            <person name="Martens C."/>
            <person name="Maumus F."/>
            <person name="Otillar R.P."/>
            <person name="Rayko E."/>
            <person name="Salamov A."/>
            <person name="Vandepoele K."/>
            <person name="Beszteri B."/>
            <person name="Gruber A."/>
            <person name="Heijde M."/>
            <person name="Katinka M."/>
            <person name="Mock T."/>
            <person name="Valentin K."/>
            <person name="Verret F."/>
            <person name="Berges J.A."/>
            <person name="Brownlee C."/>
            <person name="Cadoret J.P."/>
            <person name="Chiovitti A."/>
            <person name="Choi C.J."/>
            <person name="Coesel S."/>
            <person name="De Martino A."/>
            <person name="Detter J.C."/>
            <person name="Durkin C."/>
            <person name="Falciatore A."/>
            <person name="Fournet J."/>
            <person name="Haruta M."/>
            <person name="Huysman M.J."/>
            <person name="Jenkins B.D."/>
            <person name="Jiroutova K."/>
            <person name="Jorgensen R.E."/>
            <person name="Joubert Y."/>
            <person name="Kaplan A."/>
            <person name="Kroger N."/>
            <person name="Kroth P.G."/>
            <person name="La Roche J."/>
            <person name="Lindquist E."/>
            <person name="Lommer M."/>
            <person name="Martin-Jezequel V."/>
            <person name="Lopez P.J."/>
            <person name="Lucas S."/>
            <person name="Mangogna M."/>
            <person name="McGinnis K."/>
            <person name="Medlin L.K."/>
            <person name="Montsant A."/>
            <person name="Oudot-Le Secq M.P."/>
            <person name="Napoli C."/>
            <person name="Obornik M."/>
            <person name="Parker M.S."/>
            <person name="Petit J.L."/>
            <person name="Porcel B.M."/>
            <person name="Poulsen N."/>
            <person name="Robison M."/>
            <person name="Rychlewski L."/>
            <person name="Rynearson T.A."/>
            <person name="Schmutz J."/>
            <person name="Shapiro H."/>
            <person name="Siaut M."/>
            <person name="Stanley M."/>
            <person name="Sussman M.R."/>
            <person name="Taylor A.R."/>
            <person name="Vardi A."/>
            <person name="von Dassow P."/>
            <person name="Vyverman W."/>
            <person name="Willis A."/>
            <person name="Wyrwicz L.S."/>
            <person name="Rokhsar D.S."/>
            <person name="Weissenbach J."/>
            <person name="Armbrust E.V."/>
            <person name="Green B.R."/>
            <person name="Van de Peer Y."/>
            <person name="Grigoriev I.V."/>
        </authorList>
    </citation>
    <scope>NUCLEOTIDE SEQUENCE [LARGE SCALE GENOMIC DNA]</scope>
    <source>
        <strain evidence="8 9">CCAP 1055/1</strain>
    </source>
</reference>
<dbReference type="OrthoDB" id="60955at2759"/>
<dbReference type="InterPro" id="IPR036322">
    <property type="entry name" value="WD40_repeat_dom_sf"/>
</dbReference>
<dbReference type="eggNOG" id="KOG0269">
    <property type="taxonomic scope" value="Eukaryota"/>
</dbReference>
<feature type="repeat" description="WD" evidence="6">
    <location>
        <begin position="344"/>
        <end position="379"/>
    </location>
</feature>
<dbReference type="GeneID" id="7204438"/>
<keyword evidence="1 6" id="KW-0853">WD repeat</keyword>
<keyword evidence="3" id="KW-0677">Repeat</keyword>
<reference evidence="9" key="2">
    <citation type="submission" date="2008-08" db="EMBL/GenBank/DDBJ databases">
        <authorList>
            <consortium name="Diatom Consortium"/>
            <person name="Grigoriev I."/>
            <person name="Grimwood J."/>
            <person name="Kuo A."/>
            <person name="Otillar R.P."/>
            <person name="Salamov A."/>
            <person name="Detter J.C."/>
            <person name="Lindquist E."/>
            <person name="Shapiro H."/>
            <person name="Lucas S."/>
            <person name="Glavina del Rio T."/>
            <person name="Pitluck S."/>
            <person name="Rokhsar D."/>
            <person name="Bowler C."/>
        </authorList>
    </citation>
    <scope>GENOME REANNOTATION</scope>
    <source>
        <strain evidence="9">CCAP 1055/1</strain>
    </source>
</reference>
<dbReference type="PROSITE" id="PS00678">
    <property type="entry name" value="WD_REPEATS_1"/>
    <property type="match status" value="1"/>
</dbReference>
<evidence type="ECO:0000313" key="8">
    <source>
        <dbReference type="EMBL" id="ACI65409.1"/>
    </source>
</evidence>
<feature type="compositionally biased region" description="Polar residues" evidence="7">
    <location>
        <begin position="11"/>
        <end position="24"/>
    </location>
</feature>
<feature type="compositionally biased region" description="Polar residues" evidence="7">
    <location>
        <begin position="36"/>
        <end position="48"/>
    </location>
</feature>
<evidence type="ECO:0000256" key="6">
    <source>
        <dbReference type="PROSITE-ProRule" id="PRU00221"/>
    </source>
</evidence>
<dbReference type="GO" id="GO:0005774">
    <property type="term" value="C:vacuolar membrane"/>
    <property type="evidence" value="ECO:0007669"/>
    <property type="project" value="TreeGrafter"/>
</dbReference>
<dbReference type="Gene3D" id="2.130.10.10">
    <property type="entry name" value="YVTN repeat-like/Quinoprotein amine dehydrogenase"/>
    <property type="match status" value="2"/>
</dbReference>
<dbReference type="InParanoid" id="B5Y440"/>
<gene>
    <name evidence="8" type="ORF">PHATR_46891</name>
</gene>
<feature type="region of interest" description="Disordered" evidence="7">
    <location>
        <begin position="1"/>
        <end position="64"/>
    </location>
</feature>
<dbReference type="GO" id="GO:0005829">
    <property type="term" value="C:cytosol"/>
    <property type="evidence" value="ECO:0007669"/>
    <property type="project" value="TreeGrafter"/>
</dbReference>
<dbReference type="RefSeq" id="XP_002185939.1">
    <property type="nucleotide sequence ID" value="XM_002185903.1"/>
</dbReference>
<dbReference type="PANTHER" id="PTHR46200:SF1">
    <property type="entry name" value="GATOR COMPLEX PROTEIN WDR24"/>
    <property type="match status" value="1"/>
</dbReference>
<keyword evidence="2" id="KW-0479">Metal-binding</keyword>
<dbReference type="Pfam" id="PF00400">
    <property type="entry name" value="WD40"/>
    <property type="match status" value="2"/>
</dbReference>
<dbReference type="PROSITE" id="PS50294">
    <property type="entry name" value="WD_REPEATS_REGION"/>
    <property type="match status" value="1"/>
</dbReference>
<evidence type="ECO:0000256" key="2">
    <source>
        <dbReference type="ARBA" id="ARBA00022723"/>
    </source>
</evidence>
<protein>
    <submittedName>
        <fullName evidence="8">Uncharacterized protein</fullName>
    </submittedName>
</protein>
<dbReference type="AlphaFoldDB" id="B5Y440"/>
<dbReference type="InterPro" id="IPR015943">
    <property type="entry name" value="WD40/YVTN_repeat-like_dom_sf"/>
</dbReference>
<dbReference type="PaxDb" id="2850-Phatr46891"/>
<dbReference type="PANTHER" id="PTHR46200">
    <property type="entry name" value="GATOR COMPLEX PROTEIN WDR24"/>
    <property type="match status" value="1"/>
</dbReference>
<dbReference type="GO" id="GO:1904263">
    <property type="term" value="P:positive regulation of TORC1 signaling"/>
    <property type="evidence" value="ECO:0007669"/>
    <property type="project" value="TreeGrafter"/>
</dbReference>
<dbReference type="SUPFAM" id="SSF50978">
    <property type="entry name" value="WD40 repeat-like"/>
    <property type="match status" value="1"/>
</dbReference>
<feature type="repeat" description="WD" evidence="6">
    <location>
        <begin position="225"/>
        <end position="257"/>
    </location>
</feature>
<dbReference type="InterPro" id="IPR037590">
    <property type="entry name" value="WDR24"/>
</dbReference>
<evidence type="ECO:0000313" key="9">
    <source>
        <dbReference type="Proteomes" id="UP000000759"/>
    </source>
</evidence>
<dbReference type="GO" id="GO:0016239">
    <property type="term" value="P:positive regulation of macroautophagy"/>
    <property type="evidence" value="ECO:0007669"/>
    <property type="project" value="TreeGrafter"/>
</dbReference>
<evidence type="ECO:0000256" key="5">
    <source>
        <dbReference type="ARBA" id="ARBA00022833"/>
    </source>
</evidence>
<dbReference type="SMART" id="SM00320">
    <property type="entry name" value="WD40"/>
    <property type="match status" value="5"/>
</dbReference>
<evidence type="ECO:0000256" key="3">
    <source>
        <dbReference type="ARBA" id="ARBA00022737"/>
    </source>
</evidence>
<dbReference type="KEGG" id="pti:PHATR_46891"/>
<dbReference type="Proteomes" id="UP000000759">
    <property type="component" value="Chromosome 11"/>
</dbReference>
<dbReference type="PROSITE" id="PS50082">
    <property type="entry name" value="WD_REPEATS_2"/>
    <property type="match status" value="2"/>
</dbReference>
<evidence type="ECO:0000256" key="7">
    <source>
        <dbReference type="SAM" id="MobiDB-lite"/>
    </source>
</evidence>
<feature type="compositionally biased region" description="Polar residues" evidence="7">
    <location>
        <begin position="574"/>
        <end position="583"/>
    </location>
</feature>
<feature type="region of interest" description="Disordered" evidence="7">
    <location>
        <begin position="565"/>
        <end position="594"/>
    </location>
</feature>
<accession>B5Y440</accession>
<keyword evidence="9" id="KW-1185">Reference proteome</keyword>
<organism evidence="8 9">
    <name type="scientific">Phaeodactylum tricornutum (strain CCAP 1055/1)</name>
    <dbReference type="NCBI Taxonomy" id="556484"/>
    <lineage>
        <taxon>Eukaryota</taxon>
        <taxon>Sar</taxon>
        <taxon>Stramenopiles</taxon>
        <taxon>Ochrophyta</taxon>
        <taxon>Bacillariophyta</taxon>
        <taxon>Bacillariophyceae</taxon>
        <taxon>Bacillariophycidae</taxon>
        <taxon>Naviculales</taxon>
        <taxon>Phaeodactylaceae</taxon>
        <taxon>Phaeodactylum</taxon>
    </lineage>
</organism>
<name>B5Y440_PHATC</name>
<proteinExistence type="predicted"/>
<dbReference type="InterPro" id="IPR001680">
    <property type="entry name" value="WD40_rpt"/>
</dbReference>
<evidence type="ECO:0000256" key="4">
    <source>
        <dbReference type="ARBA" id="ARBA00022771"/>
    </source>
</evidence>
<dbReference type="HOGENOM" id="CLU_295020_0_0_1"/>
<keyword evidence="5" id="KW-0862">Zinc</keyword>
<dbReference type="STRING" id="556484.B5Y440"/>
<dbReference type="GO" id="GO:0061700">
    <property type="term" value="C:GATOR2 complex"/>
    <property type="evidence" value="ECO:0007669"/>
    <property type="project" value="TreeGrafter"/>
</dbReference>
<dbReference type="GO" id="GO:0008270">
    <property type="term" value="F:zinc ion binding"/>
    <property type="evidence" value="ECO:0007669"/>
    <property type="project" value="UniProtKB-KW"/>
</dbReference>
<dbReference type="EMBL" id="CP001141">
    <property type="protein sequence ID" value="ACI65409.1"/>
    <property type="molecule type" value="Genomic_DNA"/>
</dbReference>
<evidence type="ECO:0000256" key="1">
    <source>
        <dbReference type="ARBA" id="ARBA00022574"/>
    </source>
</evidence>
<dbReference type="InterPro" id="IPR019775">
    <property type="entry name" value="WD40_repeat_CS"/>
</dbReference>
<sequence length="1007" mass="109515">MPVSVAVQRPGRQSGSADRTSVRNPPTLPGRKKHSSAASPTMSVTNPVVASLPKKSPHPYSSLALSPDRTHAVTASKDTIQILRVGADGLSLLQAIPIAQHFQTATTGDHRAMGRIHEDVRDSFASFGLGSKTAAAPQPNLAMNVVITSVAWSHQPTKGVPPTTASVYTHTEGASKSGASDKGEQTPLGANTFLAVAGSNGVIVVWNADALLQGSGHATPHEVVLNPHNRAVNRLAWHPTRLLLLSASQDGTVKLWERRKQSKPPPAQGRRESKQFSLFRSMNTTSASVQTYSWYCRLNFEPKSEAVRDIAWSPFYDDVFALVTTSGSLVAYNMHLPKPAMLKMTAHAGDATSIDWHPTKPNILATGGASDRCVKIWDLVSYLSLNKDENNLAANYETVTSRADSVNTEASSDTERGSHTVSFGLTSLFPTVPRLTGTLGSSANLDRSRHKSQTDKAMLHVLYISASVTRLRWRLPANDKFLLEDEDRHSSMLAVATAPIKGASAGFPGLLGLWSFHRPFMPLSVVEGHREGAVMDFDWLDTPQPKQNDTGRSLSTARMLSSIDLRGDKRGGSSRLQGSTNEADSTRDTGEADEYDKPIGIWQHVISVGRDGRCLLQSFVRGDRPISRVPPSCFAMANLSPFQRGYGSLQVFSVCQQIPSGPRENFLVTGLRNDSITAQAPGVFRELPSETSVDPAAFLLRNHWMSKKSMPSETPTLVFNVLDQGELDHEAKPVGQSQQALTIAPEVVHLSRFAESYVLYPSESFPTRKALCVENGEIAMSLNCGPLAHMWRLLASMLESALLDGLPEKGSEPGNIMQFVLLPTIKGILEERADAGDVQSCVALCEVLDVLTPDQTTRVPGLELNLVREWYLSYIDLLRDMCLFSHASLLIRSCKDPFIGALNQQSTIIYESCPSCGKPLQSSESGGASTLDGTVRRACKSCRRRIGHGGHMEHALQWFGGLSGKPVREMCPTGCGHKCNMMQPLSAFPRTESLRDLAQSDHMEIIP</sequence>
<keyword evidence="4" id="KW-0863">Zinc-finger</keyword>